<keyword evidence="6" id="KW-0963">Cytoplasm</keyword>
<evidence type="ECO:0000256" key="5">
    <source>
        <dbReference type="ARBA" id="ARBA00012485"/>
    </source>
</evidence>
<feature type="domain" description="HECT" evidence="14">
    <location>
        <begin position="547"/>
        <end position="617"/>
    </location>
</feature>
<dbReference type="PANTHER" id="PTHR11254">
    <property type="entry name" value="HECT DOMAIN UBIQUITIN-PROTEIN LIGASE"/>
    <property type="match status" value="1"/>
</dbReference>
<evidence type="ECO:0000256" key="1">
    <source>
        <dbReference type="ARBA" id="ARBA00000885"/>
    </source>
</evidence>
<dbReference type="GO" id="GO:0005634">
    <property type="term" value="C:nucleus"/>
    <property type="evidence" value="ECO:0007669"/>
    <property type="project" value="TreeGrafter"/>
</dbReference>
<dbReference type="PANTHER" id="PTHR11254:SF363">
    <property type="entry name" value="E3 UBIQUITIN-PROTEIN LIGASE HACE1"/>
    <property type="match status" value="1"/>
</dbReference>
<evidence type="ECO:0000259" key="14">
    <source>
        <dbReference type="PROSITE" id="PS50237"/>
    </source>
</evidence>
<organism evidence="15 16">
    <name type="scientific">Photinus pyralis</name>
    <name type="common">Common eastern firefly</name>
    <name type="synonym">Lampyris pyralis</name>
    <dbReference type="NCBI Taxonomy" id="7054"/>
    <lineage>
        <taxon>Eukaryota</taxon>
        <taxon>Metazoa</taxon>
        <taxon>Ecdysozoa</taxon>
        <taxon>Arthropoda</taxon>
        <taxon>Hexapoda</taxon>
        <taxon>Insecta</taxon>
        <taxon>Pterygota</taxon>
        <taxon>Neoptera</taxon>
        <taxon>Endopterygota</taxon>
        <taxon>Coleoptera</taxon>
        <taxon>Polyphaga</taxon>
        <taxon>Elateriformia</taxon>
        <taxon>Elateroidea</taxon>
        <taxon>Lampyridae</taxon>
        <taxon>Lampyrinae</taxon>
        <taxon>Photinus</taxon>
    </lineage>
</organism>
<accession>A0A5N4AEF1</accession>
<dbReference type="InterPro" id="IPR035983">
    <property type="entry name" value="Hect_E3_ubiquitin_ligase"/>
</dbReference>
<evidence type="ECO:0000313" key="16">
    <source>
        <dbReference type="Proteomes" id="UP000327044"/>
    </source>
</evidence>
<dbReference type="OrthoDB" id="6776505at2759"/>
<feature type="compositionally biased region" description="Low complexity" evidence="13">
    <location>
        <begin position="67"/>
        <end position="78"/>
    </location>
</feature>
<dbReference type="SUPFAM" id="SSF56204">
    <property type="entry name" value="Hect, E3 ligase catalytic domain"/>
    <property type="match status" value="1"/>
</dbReference>
<dbReference type="SMART" id="SM00119">
    <property type="entry name" value="HECTc"/>
    <property type="match status" value="1"/>
</dbReference>
<dbReference type="InterPro" id="IPR050409">
    <property type="entry name" value="E3_ubiq-protein_ligase"/>
</dbReference>
<proteinExistence type="predicted"/>
<evidence type="ECO:0000313" key="15">
    <source>
        <dbReference type="EMBL" id="KAB0795707.1"/>
    </source>
</evidence>
<evidence type="ECO:0000256" key="3">
    <source>
        <dbReference type="ARBA" id="ARBA00004496"/>
    </source>
</evidence>
<feature type="active site" description="Glycyl thioester intermediate" evidence="12">
    <location>
        <position position="584"/>
    </location>
</feature>
<dbReference type="InParanoid" id="A0A5N4AEF1"/>
<evidence type="ECO:0000256" key="9">
    <source>
        <dbReference type="ARBA" id="ARBA00022786"/>
    </source>
</evidence>
<dbReference type="InterPro" id="IPR000569">
    <property type="entry name" value="HECT_dom"/>
</dbReference>
<dbReference type="GO" id="GO:0061025">
    <property type="term" value="P:membrane fusion"/>
    <property type="evidence" value="ECO:0007669"/>
    <property type="project" value="TreeGrafter"/>
</dbReference>
<dbReference type="Proteomes" id="UP000327044">
    <property type="component" value="Unassembled WGS sequence"/>
</dbReference>
<keyword evidence="7" id="KW-0808">Transferase</keyword>
<evidence type="ECO:0000256" key="7">
    <source>
        <dbReference type="ARBA" id="ARBA00022679"/>
    </source>
</evidence>
<dbReference type="GO" id="GO:0006511">
    <property type="term" value="P:ubiquitin-dependent protein catabolic process"/>
    <property type="evidence" value="ECO:0007669"/>
    <property type="project" value="TreeGrafter"/>
</dbReference>
<dbReference type="Pfam" id="PF00632">
    <property type="entry name" value="HECT"/>
    <property type="match status" value="1"/>
</dbReference>
<sequence>MTEMDIRETVEEILQSPQLRHSLEATVRNLTLPLQQRQSQLPVVNRASVSSGSSLRNELHNLFPSIGQRNRTRNQGRGQVRENNSSKPTPFYKDVILVTSKRCLSTLKGHAKAKAYDTGFAFLNVEFHNGMKLEDLNNLIYSLFSDKLMNSEYEFVVPISGRLTKLSLQSGSQLNGETLKRVYHQKVVYIRPMEDLADNNSNCTPEMNNVDTPTPIDDNDGVCLTDQWHSSPTGFDVQSDNLVNSGEETNLLQEILTNINSKISLEKTNQFNVYRADVFHCCIRAIRRSSFDPFAKIDVKFSDIDGQSEGAVDMGGPTRELFRLLMNYLKNSNLFMGPDKKYISLDALALDKRYYYDAGRMVALSIVHAGLGPHFFSNSLFVAVTKGVEFVKPLKEFVECDILEKINKLSHINDETEMREYLLNESVFSIAGINIVNQLIARKDEIIDATVKFYHIYRTKPALDQLIDGLKTCNVLEFLQNHPILFEDIVCDNKSKLNNTIIEELPTVMLSEVGSNKRQTQNRILAFWRDYLLDCEEENSNCSLEELLVFVTGADTVPALGFGTKIYIRFQHDDKMMYPKANTCGLELYLPTCHTNFDDFKYHMDFGIGNSKDFGIA</sequence>
<keyword evidence="11" id="KW-0472">Membrane</keyword>
<keyword evidence="8" id="KW-0677">Repeat</keyword>
<dbReference type="Gene3D" id="3.30.2410.10">
    <property type="entry name" value="Hect, E3 ligase catalytic domain"/>
    <property type="match status" value="1"/>
</dbReference>
<feature type="region of interest" description="Disordered" evidence="13">
    <location>
        <begin position="62"/>
        <end position="88"/>
    </location>
</feature>
<evidence type="ECO:0000256" key="8">
    <source>
        <dbReference type="ARBA" id="ARBA00022737"/>
    </source>
</evidence>
<protein>
    <recommendedName>
        <fullName evidence="5">HECT-type E3 ubiquitin transferase</fullName>
        <ecNumber evidence="5">2.3.2.26</ecNumber>
    </recommendedName>
</protein>
<keyword evidence="9 12" id="KW-0833">Ubl conjugation pathway</keyword>
<evidence type="ECO:0000256" key="12">
    <source>
        <dbReference type="PROSITE-ProRule" id="PRU00104"/>
    </source>
</evidence>
<evidence type="ECO:0000256" key="10">
    <source>
        <dbReference type="ARBA" id="ARBA00023043"/>
    </source>
</evidence>
<comment type="subcellular location">
    <subcellularLocation>
        <location evidence="3">Cytoplasm</location>
    </subcellularLocation>
    <subcellularLocation>
        <location evidence="2">Endomembrane system</location>
    </subcellularLocation>
</comment>
<dbReference type="AlphaFoldDB" id="A0A5N4AEF1"/>
<evidence type="ECO:0000256" key="13">
    <source>
        <dbReference type="SAM" id="MobiDB-lite"/>
    </source>
</evidence>
<dbReference type="GO" id="GO:0009966">
    <property type="term" value="P:regulation of signal transduction"/>
    <property type="evidence" value="ECO:0007669"/>
    <property type="project" value="UniProtKB-ARBA"/>
</dbReference>
<dbReference type="GO" id="GO:0007030">
    <property type="term" value="P:Golgi organization"/>
    <property type="evidence" value="ECO:0007669"/>
    <property type="project" value="TreeGrafter"/>
</dbReference>
<dbReference type="GO" id="GO:0000139">
    <property type="term" value="C:Golgi membrane"/>
    <property type="evidence" value="ECO:0007669"/>
    <property type="project" value="TreeGrafter"/>
</dbReference>
<dbReference type="Gene3D" id="3.90.1750.10">
    <property type="entry name" value="Hect, E3 ligase catalytic domains"/>
    <property type="match status" value="1"/>
</dbReference>
<comment type="caution">
    <text evidence="15">The sequence shown here is derived from an EMBL/GenBank/DDBJ whole genome shotgun (WGS) entry which is preliminary data.</text>
</comment>
<feature type="domain" description="HECT" evidence="14">
    <location>
        <begin position="289"/>
        <end position="331"/>
    </location>
</feature>
<keyword evidence="10" id="KW-0040">ANK repeat</keyword>
<dbReference type="GO" id="GO:0061630">
    <property type="term" value="F:ubiquitin protein ligase activity"/>
    <property type="evidence" value="ECO:0007669"/>
    <property type="project" value="UniProtKB-EC"/>
</dbReference>
<reference evidence="15 16" key="1">
    <citation type="journal article" date="2018" name="Elife">
        <title>Firefly genomes illuminate parallel origins of bioluminescence in beetles.</title>
        <authorList>
            <person name="Fallon T.R."/>
            <person name="Lower S.E."/>
            <person name="Chang C.H."/>
            <person name="Bessho-Uehara M."/>
            <person name="Martin G.J."/>
            <person name="Bewick A.J."/>
            <person name="Behringer M."/>
            <person name="Debat H.J."/>
            <person name="Wong I."/>
            <person name="Day J.C."/>
            <person name="Suvorov A."/>
            <person name="Silva C.J."/>
            <person name="Stanger-Hall K.F."/>
            <person name="Hall D.W."/>
            <person name="Schmitz R.J."/>
            <person name="Nelson D.R."/>
            <person name="Lewis S.M."/>
            <person name="Shigenobu S."/>
            <person name="Bybee S.M."/>
            <person name="Larracuente A.M."/>
            <person name="Oba Y."/>
            <person name="Weng J.K."/>
        </authorList>
    </citation>
    <scope>NUCLEOTIDE SEQUENCE [LARGE SCALE GENOMIC DNA]</scope>
    <source>
        <strain evidence="15">1611_PpyrPB1</strain>
        <tissue evidence="15">Whole body</tissue>
    </source>
</reference>
<dbReference type="GO" id="GO:0000209">
    <property type="term" value="P:protein polyubiquitination"/>
    <property type="evidence" value="ECO:0007669"/>
    <property type="project" value="TreeGrafter"/>
</dbReference>
<comment type="catalytic activity">
    <reaction evidence="1">
        <text>S-ubiquitinyl-[E2 ubiquitin-conjugating enzyme]-L-cysteine + [acceptor protein]-L-lysine = [E2 ubiquitin-conjugating enzyme]-L-cysteine + N(6)-ubiquitinyl-[acceptor protein]-L-lysine.</text>
        <dbReference type="EC" id="2.3.2.26"/>
    </reaction>
</comment>
<evidence type="ECO:0000256" key="2">
    <source>
        <dbReference type="ARBA" id="ARBA00004308"/>
    </source>
</evidence>
<gene>
    <name evidence="15" type="ORF">PPYR_09768</name>
</gene>
<comment type="caution">
    <text evidence="12">Lacks conserved residue(s) required for the propagation of feature annotation.</text>
</comment>
<dbReference type="EC" id="2.3.2.26" evidence="5"/>
<dbReference type="EMBL" id="VVIM01000007">
    <property type="protein sequence ID" value="KAB0795707.1"/>
    <property type="molecule type" value="Genomic_DNA"/>
</dbReference>
<name>A0A5N4AEF1_PHOPY</name>
<keyword evidence="16" id="KW-1185">Reference proteome</keyword>
<comment type="pathway">
    <text evidence="4">Protein modification; protein ubiquitination.</text>
</comment>
<evidence type="ECO:0000256" key="11">
    <source>
        <dbReference type="ARBA" id="ARBA00023136"/>
    </source>
</evidence>
<evidence type="ECO:0000256" key="4">
    <source>
        <dbReference type="ARBA" id="ARBA00004906"/>
    </source>
</evidence>
<evidence type="ECO:0000256" key="6">
    <source>
        <dbReference type="ARBA" id="ARBA00022490"/>
    </source>
</evidence>
<dbReference type="PROSITE" id="PS50237">
    <property type="entry name" value="HECT"/>
    <property type="match status" value="2"/>
</dbReference>